<comment type="caution">
    <text evidence="1">The sequence shown here is derived from an EMBL/GenBank/DDBJ whole genome shotgun (WGS) entry which is preliminary data.</text>
</comment>
<reference evidence="1" key="1">
    <citation type="submission" date="2013-04" db="EMBL/GenBank/DDBJ databases">
        <title>The genome sequencing project of 58 acetic acid bacteria.</title>
        <authorList>
            <person name="Okamoto-Kainuma A."/>
            <person name="Ishikawa M."/>
            <person name="Umino S."/>
            <person name="Koizumi Y."/>
            <person name="Shiwa Y."/>
            <person name="Yoshikawa H."/>
            <person name="Matsutani M."/>
            <person name="Matsushita K."/>
        </authorList>
    </citation>
    <scope>NUCLEOTIDE SEQUENCE</scope>
    <source>
        <strain evidence="1">DSM 12717</strain>
    </source>
</reference>
<evidence type="ECO:0008006" key="3">
    <source>
        <dbReference type="Google" id="ProtNLM"/>
    </source>
</evidence>
<evidence type="ECO:0000313" key="2">
    <source>
        <dbReference type="Proteomes" id="UP001060895"/>
    </source>
</evidence>
<organism evidence="1 2">
    <name type="scientific">Gluconacetobacter sacchari DSM 12717</name>
    <dbReference type="NCBI Taxonomy" id="1307940"/>
    <lineage>
        <taxon>Bacteria</taxon>
        <taxon>Pseudomonadati</taxon>
        <taxon>Pseudomonadota</taxon>
        <taxon>Alphaproteobacteria</taxon>
        <taxon>Acetobacterales</taxon>
        <taxon>Acetobacteraceae</taxon>
        <taxon>Gluconacetobacter</taxon>
    </lineage>
</organism>
<evidence type="ECO:0000313" key="1">
    <source>
        <dbReference type="EMBL" id="GBQ23916.1"/>
    </source>
</evidence>
<gene>
    <name evidence="1" type="ORF">AA12717_1630</name>
</gene>
<accession>A0ABQ0P723</accession>
<keyword evidence="2" id="KW-1185">Reference proteome</keyword>
<name>A0ABQ0P723_9PROT</name>
<proteinExistence type="predicted"/>
<dbReference type="Proteomes" id="UP001060895">
    <property type="component" value="Unassembled WGS sequence"/>
</dbReference>
<sequence>MGGVMRPSKYDWARLDPQVDALLAKGMRVTQVAQALEMRVQTIRDRLSYRRRAPRAGMKRVAPALIDRSCLNCRAAFRVASPFLRLCPVCRADCG</sequence>
<protein>
    <recommendedName>
        <fullName evidence="3">Homeodomain-like domain-containing protein</fullName>
    </recommendedName>
</protein>
<dbReference type="EMBL" id="BAQP01000086">
    <property type="protein sequence ID" value="GBQ23916.1"/>
    <property type="molecule type" value="Genomic_DNA"/>
</dbReference>